<name>A0AAE1A7Y5_9GAST</name>
<feature type="transmembrane region" description="Helical" evidence="7">
    <location>
        <begin position="191"/>
        <end position="215"/>
    </location>
</feature>
<dbReference type="InterPro" id="IPR052983">
    <property type="entry name" value="MFS_Riboflavin_Transporter"/>
</dbReference>
<keyword evidence="3 7" id="KW-0812">Transmembrane</keyword>
<feature type="transmembrane region" description="Helical" evidence="7">
    <location>
        <begin position="445"/>
        <end position="466"/>
    </location>
</feature>
<feature type="transmembrane region" description="Helical" evidence="7">
    <location>
        <begin position="48"/>
        <end position="69"/>
    </location>
</feature>
<keyword evidence="10" id="KW-1185">Reference proteome</keyword>
<feature type="transmembrane region" description="Helical" evidence="7">
    <location>
        <begin position="358"/>
        <end position="376"/>
    </location>
</feature>
<dbReference type="Pfam" id="PF07690">
    <property type="entry name" value="MFS_1"/>
    <property type="match status" value="1"/>
</dbReference>
<sequence>MHTTRRKLCVLIGATLNAFPLSLLSYYGNILPYIASFYHAHINEMTLYVDPLWITSSFVCAYTISMILTSPMEIRFGLPTCLLVSNVLLSLSVMSGYFTVREPLALALIFGGVQGISVGALYTLTLKLLLQIMTDQKGVASGIMTSGPVIGALVNIGLAFAIINPSNKKPDLEVDKRFYFSDKDLIDRVPFYFLVSGAITVASSFIGTGLMFLAMSDMANKTHSKTASSSRLLLNKQNDDSHKLSAEIVNECVPLKDFKAQMYNINKPIQDHCKGPIETFGEKETILREERKGNDHSLEKQGSMRDSHQADMHPKKVLKTAVFWCVWVAFMSSNHTTYLQMNLYKQYGQQSISDDSKLVITGIVSNVGMVFVRPLVGLLSDKFGIRNTTIAFHFVSCIFMCLLVVVLRTCPLLYMIFVVIENVGVSPHTLLFSILTTIEFGNTHFASNMGLVCSGNIALILLEPYLVNAIVMSIGWDWLFLSGCGSAIIATVSIMAMNWLS</sequence>
<keyword evidence="2" id="KW-0813">Transport</keyword>
<feature type="transmembrane region" description="Helical" evidence="7">
    <location>
        <begin position="76"/>
        <end position="98"/>
    </location>
</feature>
<accession>A0AAE1A7Y5</accession>
<evidence type="ECO:0000256" key="3">
    <source>
        <dbReference type="ARBA" id="ARBA00022692"/>
    </source>
</evidence>
<dbReference type="InterPro" id="IPR011701">
    <property type="entry name" value="MFS"/>
</dbReference>
<dbReference type="SUPFAM" id="SSF103473">
    <property type="entry name" value="MFS general substrate transporter"/>
    <property type="match status" value="1"/>
</dbReference>
<evidence type="ECO:0000256" key="4">
    <source>
        <dbReference type="ARBA" id="ARBA00022989"/>
    </source>
</evidence>
<dbReference type="Gene3D" id="1.20.1250.20">
    <property type="entry name" value="MFS general substrate transporter like domains"/>
    <property type="match status" value="1"/>
</dbReference>
<dbReference type="InterPro" id="IPR020846">
    <property type="entry name" value="MFS_dom"/>
</dbReference>
<evidence type="ECO:0000313" key="10">
    <source>
        <dbReference type="Proteomes" id="UP001283361"/>
    </source>
</evidence>
<feature type="transmembrane region" description="Helical" evidence="7">
    <location>
        <begin position="413"/>
        <end position="438"/>
    </location>
</feature>
<evidence type="ECO:0000256" key="5">
    <source>
        <dbReference type="ARBA" id="ARBA00023136"/>
    </source>
</evidence>
<dbReference type="InterPro" id="IPR036259">
    <property type="entry name" value="MFS_trans_sf"/>
</dbReference>
<dbReference type="GO" id="GO:0022857">
    <property type="term" value="F:transmembrane transporter activity"/>
    <property type="evidence" value="ECO:0007669"/>
    <property type="project" value="InterPro"/>
</dbReference>
<comment type="caution">
    <text evidence="9">The sequence shown here is derived from an EMBL/GenBank/DDBJ whole genome shotgun (WGS) entry which is preliminary data.</text>
</comment>
<dbReference type="PANTHER" id="PTHR43385">
    <property type="entry name" value="RIBOFLAVIN TRANSPORTER RIBJ"/>
    <property type="match status" value="1"/>
</dbReference>
<evidence type="ECO:0000313" key="9">
    <source>
        <dbReference type="EMBL" id="KAK3782673.1"/>
    </source>
</evidence>
<evidence type="ECO:0000256" key="7">
    <source>
        <dbReference type="SAM" id="Phobius"/>
    </source>
</evidence>
<organism evidence="9 10">
    <name type="scientific">Elysia crispata</name>
    <name type="common">lettuce slug</name>
    <dbReference type="NCBI Taxonomy" id="231223"/>
    <lineage>
        <taxon>Eukaryota</taxon>
        <taxon>Metazoa</taxon>
        <taxon>Spiralia</taxon>
        <taxon>Lophotrochozoa</taxon>
        <taxon>Mollusca</taxon>
        <taxon>Gastropoda</taxon>
        <taxon>Heterobranchia</taxon>
        <taxon>Euthyneura</taxon>
        <taxon>Panpulmonata</taxon>
        <taxon>Sacoglossa</taxon>
        <taxon>Placobranchoidea</taxon>
        <taxon>Plakobranchidae</taxon>
        <taxon>Elysia</taxon>
    </lineage>
</organism>
<evidence type="ECO:0000256" key="6">
    <source>
        <dbReference type="SAM" id="MobiDB-lite"/>
    </source>
</evidence>
<proteinExistence type="predicted"/>
<feature type="domain" description="Major facilitator superfamily (MFS) profile" evidence="8">
    <location>
        <begin position="317"/>
        <end position="501"/>
    </location>
</feature>
<dbReference type="EMBL" id="JAWDGP010002489">
    <property type="protein sequence ID" value="KAK3782673.1"/>
    <property type="molecule type" value="Genomic_DNA"/>
</dbReference>
<comment type="subcellular location">
    <subcellularLocation>
        <location evidence="1">Membrane</location>
        <topology evidence="1">Multi-pass membrane protein</topology>
    </subcellularLocation>
</comment>
<keyword evidence="5 7" id="KW-0472">Membrane</keyword>
<keyword evidence="4 7" id="KW-1133">Transmembrane helix</keyword>
<gene>
    <name evidence="9" type="ORF">RRG08_037676</name>
</gene>
<evidence type="ECO:0000259" key="8">
    <source>
        <dbReference type="PROSITE" id="PS50850"/>
    </source>
</evidence>
<reference evidence="9" key="1">
    <citation type="journal article" date="2023" name="G3 (Bethesda)">
        <title>A reference genome for the long-term kleptoplast-retaining sea slug Elysia crispata morphotype clarki.</title>
        <authorList>
            <person name="Eastman K.E."/>
            <person name="Pendleton A.L."/>
            <person name="Shaikh M.A."/>
            <person name="Suttiyut T."/>
            <person name="Ogas R."/>
            <person name="Tomko P."/>
            <person name="Gavelis G."/>
            <person name="Widhalm J.R."/>
            <person name="Wisecaver J.H."/>
        </authorList>
    </citation>
    <scope>NUCLEOTIDE SEQUENCE</scope>
    <source>
        <strain evidence="9">ECLA1</strain>
    </source>
</reference>
<feature type="transmembrane region" description="Helical" evidence="7">
    <location>
        <begin position="104"/>
        <end position="130"/>
    </location>
</feature>
<dbReference type="PROSITE" id="PS50850">
    <property type="entry name" value="MFS"/>
    <property type="match status" value="1"/>
</dbReference>
<protein>
    <recommendedName>
        <fullName evidence="8">Major facilitator superfamily (MFS) profile domain-containing protein</fullName>
    </recommendedName>
</protein>
<feature type="transmembrane region" description="Helical" evidence="7">
    <location>
        <begin position="388"/>
        <end position="407"/>
    </location>
</feature>
<feature type="transmembrane region" description="Helical" evidence="7">
    <location>
        <begin position="478"/>
        <end position="500"/>
    </location>
</feature>
<dbReference type="Proteomes" id="UP001283361">
    <property type="component" value="Unassembled WGS sequence"/>
</dbReference>
<dbReference type="AlphaFoldDB" id="A0AAE1A7Y5"/>
<dbReference type="GO" id="GO:0016020">
    <property type="term" value="C:membrane"/>
    <property type="evidence" value="ECO:0007669"/>
    <property type="project" value="UniProtKB-SubCell"/>
</dbReference>
<evidence type="ECO:0000256" key="1">
    <source>
        <dbReference type="ARBA" id="ARBA00004141"/>
    </source>
</evidence>
<dbReference type="PANTHER" id="PTHR43385:SF1">
    <property type="entry name" value="RIBOFLAVIN TRANSPORTER RIBJ"/>
    <property type="match status" value="1"/>
</dbReference>
<evidence type="ECO:0000256" key="2">
    <source>
        <dbReference type="ARBA" id="ARBA00022448"/>
    </source>
</evidence>
<feature type="region of interest" description="Disordered" evidence="6">
    <location>
        <begin position="289"/>
        <end position="310"/>
    </location>
</feature>
<feature type="transmembrane region" description="Helical" evidence="7">
    <location>
        <begin position="142"/>
        <end position="163"/>
    </location>
</feature>